<evidence type="ECO:0000313" key="5">
    <source>
        <dbReference type="Proteomes" id="UP001152592"/>
    </source>
</evidence>
<accession>A0A9W4N309</accession>
<dbReference type="InterPro" id="IPR021860">
    <property type="entry name" value="Peptidase_S12_Pab87-rel_C"/>
</dbReference>
<dbReference type="PANTHER" id="PTHR46825:SF14">
    <property type="entry name" value="BETA-LACTAMASE-RELATED DOMAIN-CONTAINING PROTEIN"/>
    <property type="match status" value="1"/>
</dbReference>
<name>A0A9W4N309_9EURO</name>
<comment type="similarity">
    <text evidence="1">Belongs to the peptidase S12 family.</text>
</comment>
<sequence length="353" mass="39383">MVGAIIEEATRQPLDEYMTKAVYNRFGMRNTTTKRSSLHSENIAKPYASDSKGTPVGLRSAMMFEDSLFEAAGGAYSNIDDMLSYASTILSAYRDDSNSNLMLKTMLSGQIPVFSPAFRERSYGMGWIRTQLPGTLGVMGGNPPIQGGLRRLPELGVGSPSKLCIYHQGSTVGYFSNIALFPETGSAIVVLANSIALTDSPDTISQALIQALFNFPDPIDFVAFTEDSARKFVKQYENQAAEIASMRREGTQRFSSDKYTGRYTNELNNFVLGIQLGLNNNTLKMLFQGKKTQQYELRHLQDDIFEWSLSLDDEAKRGKFHISSVYYFLVEFHATQGGLDHLIWLGKCLRKIE</sequence>
<evidence type="ECO:0000256" key="1">
    <source>
        <dbReference type="ARBA" id="ARBA00038215"/>
    </source>
</evidence>
<evidence type="ECO:0000259" key="3">
    <source>
        <dbReference type="Pfam" id="PF11954"/>
    </source>
</evidence>
<feature type="domain" description="Peptidase S12 Pab87-related C-terminal" evidence="3">
    <location>
        <begin position="256"/>
        <end position="337"/>
    </location>
</feature>
<dbReference type="AlphaFoldDB" id="A0A9W4N309"/>
<dbReference type="EMBL" id="CAJVPD010000044">
    <property type="protein sequence ID" value="CAG8269097.1"/>
    <property type="molecule type" value="Genomic_DNA"/>
</dbReference>
<dbReference type="Proteomes" id="UP001152592">
    <property type="component" value="Unassembled WGS sequence"/>
</dbReference>
<proteinExistence type="inferred from homology"/>
<gene>
    <name evidence="4" type="ORF">PSALAMII_LOCUS1125</name>
</gene>
<dbReference type="InterPro" id="IPR001466">
    <property type="entry name" value="Beta-lactam-related"/>
</dbReference>
<reference evidence="4" key="1">
    <citation type="submission" date="2021-07" db="EMBL/GenBank/DDBJ databases">
        <authorList>
            <person name="Branca A.L. A."/>
        </authorList>
    </citation>
    <scope>NUCLEOTIDE SEQUENCE</scope>
</reference>
<dbReference type="InterPro" id="IPR050491">
    <property type="entry name" value="AmpC-like"/>
</dbReference>
<organism evidence="4 5">
    <name type="scientific">Penicillium salamii</name>
    <dbReference type="NCBI Taxonomy" id="1612424"/>
    <lineage>
        <taxon>Eukaryota</taxon>
        <taxon>Fungi</taxon>
        <taxon>Dikarya</taxon>
        <taxon>Ascomycota</taxon>
        <taxon>Pezizomycotina</taxon>
        <taxon>Eurotiomycetes</taxon>
        <taxon>Eurotiomycetidae</taxon>
        <taxon>Eurotiales</taxon>
        <taxon>Aspergillaceae</taxon>
        <taxon>Penicillium</taxon>
    </lineage>
</organism>
<comment type="caution">
    <text evidence="4">The sequence shown here is derived from an EMBL/GenBank/DDBJ whole genome shotgun (WGS) entry which is preliminary data.</text>
</comment>
<dbReference type="OrthoDB" id="2790530at2759"/>
<feature type="domain" description="Beta-lactamase-related" evidence="2">
    <location>
        <begin position="2"/>
        <end position="194"/>
    </location>
</feature>
<protein>
    <recommendedName>
        <fullName evidence="6">Beta-lactamase-related domain-containing protein</fullName>
    </recommendedName>
</protein>
<dbReference type="SUPFAM" id="SSF56601">
    <property type="entry name" value="beta-lactamase/transpeptidase-like"/>
    <property type="match status" value="1"/>
</dbReference>
<dbReference type="Gene3D" id="3.40.710.10">
    <property type="entry name" value="DD-peptidase/beta-lactamase superfamily"/>
    <property type="match status" value="1"/>
</dbReference>
<dbReference type="InterPro" id="IPR012338">
    <property type="entry name" value="Beta-lactam/transpept-like"/>
</dbReference>
<dbReference type="Pfam" id="PF00144">
    <property type="entry name" value="Beta-lactamase"/>
    <property type="match status" value="1"/>
</dbReference>
<dbReference type="Pfam" id="PF11954">
    <property type="entry name" value="DUF3471"/>
    <property type="match status" value="1"/>
</dbReference>
<evidence type="ECO:0008006" key="6">
    <source>
        <dbReference type="Google" id="ProtNLM"/>
    </source>
</evidence>
<dbReference type="PANTHER" id="PTHR46825">
    <property type="entry name" value="D-ALANYL-D-ALANINE-CARBOXYPEPTIDASE/ENDOPEPTIDASE AMPH"/>
    <property type="match status" value="1"/>
</dbReference>
<evidence type="ECO:0000313" key="4">
    <source>
        <dbReference type="EMBL" id="CAG8269097.1"/>
    </source>
</evidence>
<evidence type="ECO:0000259" key="2">
    <source>
        <dbReference type="Pfam" id="PF00144"/>
    </source>
</evidence>